<dbReference type="AlphaFoldDB" id="A0A7H0VJS2"/>
<dbReference type="Proteomes" id="UP000516305">
    <property type="component" value="Chromosome"/>
</dbReference>
<name>A0A7H0VJS2_9FLAO</name>
<sequence length="335" mass="37824">MKLKTGLLFLLALSLTISCSSPEGEESALEKIFNDDTLPPANGGILDILVVAEDKVWNGGPGRAFEEHFIGMVYGLPQPEPRYTVRQVAPKEFSDLLKRSRYIVLLDANADSSSLVFEMDKWARGQMVSHLSAPTELDLRKLTLQQNDAIDARISALESERLYTKMRPLTHKEYPEFFSKHNLKLNVPKDFALSVSTDDVVVYWKTTTLADNGIIIYVGDLPADEAIIGNNIIPLRDSLTKLYVPGQRDGSYMITEDLVKPQLNPTEVQGRFSIEARGLWRTHGDIMGGPFVSYTIYDEENNRLIYIDSFILAPEKKKRKSLFELESIIRNLEIL</sequence>
<protein>
    <submittedName>
        <fullName evidence="2">DUF4837 family protein</fullName>
    </submittedName>
</protein>
<evidence type="ECO:0000313" key="3">
    <source>
        <dbReference type="Proteomes" id="UP000516305"/>
    </source>
</evidence>
<gene>
    <name evidence="2" type="ORF">H4K34_09025</name>
</gene>
<feature type="signal peptide" evidence="1">
    <location>
        <begin position="1"/>
        <end position="20"/>
    </location>
</feature>
<evidence type="ECO:0000313" key="2">
    <source>
        <dbReference type="EMBL" id="QNR25970.1"/>
    </source>
</evidence>
<keyword evidence="1" id="KW-0732">Signal</keyword>
<dbReference type="PROSITE" id="PS51257">
    <property type="entry name" value="PROKAR_LIPOPROTEIN"/>
    <property type="match status" value="1"/>
</dbReference>
<dbReference type="EMBL" id="CP060139">
    <property type="protein sequence ID" value="QNR25970.1"/>
    <property type="molecule type" value="Genomic_DNA"/>
</dbReference>
<dbReference type="InterPro" id="IPR032286">
    <property type="entry name" value="DUF4837"/>
</dbReference>
<proteinExistence type="predicted"/>
<keyword evidence="3" id="KW-1185">Reference proteome</keyword>
<evidence type="ECO:0000256" key="1">
    <source>
        <dbReference type="SAM" id="SignalP"/>
    </source>
</evidence>
<reference evidence="2 3" key="1">
    <citation type="submission" date="2020-08" db="EMBL/GenBank/DDBJ databases">
        <title>Croceimicrobium hydrocarbonivorans gen. nov., sp. nov., a novel marine bacterium isolated from a bacterial consortium that degrades polyethylene terephthalate.</title>
        <authorList>
            <person name="Liu R."/>
        </authorList>
    </citation>
    <scope>NUCLEOTIDE SEQUENCE [LARGE SCALE GENOMIC DNA]</scope>
    <source>
        <strain evidence="2 3">A20-9</strain>
    </source>
</reference>
<organism evidence="2 3">
    <name type="scientific">Croceimicrobium hydrocarbonivorans</name>
    <dbReference type="NCBI Taxonomy" id="2761580"/>
    <lineage>
        <taxon>Bacteria</taxon>
        <taxon>Pseudomonadati</taxon>
        <taxon>Bacteroidota</taxon>
        <taxon>Flavobacteriia</taxon>
        <taxon>Flavobacteriales</taxon>
        <taxon>Owenweeksiaceae</taxon>
        <taxon>Croceimicrobium</taxon>
    </lineage>
</organism>
<dbReference type="Pfam" id="PF16125">
    <property type="entry name" value="DUF4837"/>
    <property type="match status" value="1"/>
</dbReference>
<accession>A0A7H0VJS2</accession>
<feature type="chain" id="PRO_5028992537" evidence="1">
    <location>
        <begin position="21"/>
        <end position="335"/>
    </location>
</feature>
<dbReference type="KEGG" id="chyd:H4K34_09025"/>
<dbReference type="RefSeq" id="WP_210760496.1">
    <property type="nucleotide sequence ID" value="NZ_CP060139.1"/>
</dbReference>